<organism evidence="2 3">
    <name type="scientific">Romeriopsis navalis LEGE 11480</name>
    <dbReference type="NCBI Taxonomy" id="2777977"/>
    <lineage>
        <taxon>Bacteria</taxon>
        <taxon>Bacillati</taxon>
        <taxon>Cyanobacteriota</taxon>
        <taxon>Cyanophyceae</taxon>
        <taxon>Leptolyngbyales</taxon>
        <taxon>Leptolyngbyaceae</taxon>
        <taxon>Romeriopsis</taxon>
        <taxon>Romeriopsis navalis</taxon>
    </lineage>
</organism>
<evidence type="ECO:0000256" key="1">
    <source>
        <dbReference type="SAM" id="SignalP"/>
    </source>
</evidence>
<sequence length="195" mass="21132">MKSTTAFVLLGLTAGLALAHAPNSMAQRAVSHHSSAIIPERQSGATPDKVAANTEILSFVVLRARALTAFDPKVPFRPSHRADFQVTTSIGDTVESSITIVNHDRPHLNHRVAIPLTSNRRVAISLLLEDRDPDQPQTDIADISPTDDRQLHLEYDPKTGQIFGPTGNLLGLRGEPITVTGNANQHRASITFIVK</sequence>
<keyword evidence="1" id="KW-0732">Signal</keyword>
<feature type="signal peptide" evidence="1">
    <location>
        <begin position="1"/>
        <end position="19"/>
    </location>
</feature>
<gene>
    <name evidence="2" type="ORF">IQ266_04475</name>
</gene>
<comment type="caution">
    <text evidence="2">The sequence shown here is derived from an EMBL/GenBank/DDBJ whole genome shotgun (WGS) entry which is preliminary data.</text>
</comment>
<name>A0A928VMB9_9CYAN</name>
<dbReference type="Proteomes" id="UP000625316">
    <property type="component" value="Unassembled WGS sequence"/>
</dbReference>
<protein>
    <submittedName>
        <fullName evidence="2">Uncharacterized protein</fullName>
    </submittedName>
</protein>
<feature type="chain" id="PRO_5037450376" evidence="1">
    <location>
        <begin position="20"/>
        <end position="195"/>
    </location>
</feature>
<evidence type="ECO:0000313" key="2">
    <source>
        <dbReference type="EMBL" id="MBE9029017.1"/>
    </source>
</evidence>
<keyword evidence="3" id="KW-1185">Reference proteome</keyword>
<accession>A0A928VMB9</accession>
<reference evidence="2" key="1">
    <citation type="submission" date="2020-10" db="EMBL/GenBank/DDBJ databases">
        <authorList>
            <person name="Castelo-Branco R."/>
            <person name="Eusebio N."/>
            <person name="Adriana R."/>
            <person name="Vieira A."/>
            <person name="Brugerolle De Fraissinette N."/>
            <person name="Rezende De Castro R."/>
            <person name="Schneider M.P."/>
            <person name="Vasconcelos V."/>
            <person name="Leao P.N."/>
        </authorList>
    </citation>
    <scope>NUCLEOTIDE SEQUENCE</scope>
    <source>
        <strain evidence="2">LEGE 11480</strain>
    </source>
</reference>
<dbReference type="RefSeq" id="WP_264323837.1">
    <property type="nucleotide sequence ID" value="NZ_JADEXQ010000010.1"/>
</dbReference>
<dbReference type="AlphaFoldDB" id="A0A928VMB9"/>
<dbReference type="EMBL" id="JADEXQ010000010">
    <property type="protein sequence ID" value="MBE9029017.1"/>
    <property type="molecule type" value="Genomic_DNA"/>
</dbReference>
<proteinExistence type="predicted"/>
<evidence type="ECO:0000313" key="3">
    <source>
        <dbReference type="Proteomes" id="UP000625316"/>
    </source>
</evidence>